<gene>
    <name evidence="1" type="ORF">SPIL2461_LOCUS1227</name>
</gene>
<dbReference type="EMBL" id="CAJNIZ010001181">
    <property type="protein sequence ID" value="CAE7184653.1"/>
    <property type="molecule type" value="Genomic_DNA"/>
</dbReference>
<evidence type="ECO:0000313" key="1">
    <source>
        <dbReference type="EMBL" id="CAE7184653.1"/>
    </source>
</evidence>
<accession>A0A812IY24</accession>
<dbReference type="AlphaFoldDB" id="A0A812IY24"/>
<reference evidence="1" key="1">
    <citation type="submission" date="2021-02" db="EMBL/GenBank/DDBJ databases">
        <authorList>
            <person name="Dougan E. K."/>
            <person name="Rhodes N."/>
            <person name="Thang M."/>
            <person name="Chan C."/>
        </authorList>
    </citation>
    <scope>NUCLEOTIDE SEQUENCE</scope>
</reference>
<dbReference type="OrthoDB" id="434336at2759"/>
<keyword evidence="2" id="KW-1185">Reference proteome</keyword>
<evidence type="ECO:0000313" key="2">
    <source>
        <dbReference type="Proteomes" id="UP000649617"/>
    </source>
</evidence>
<organism evidence="1 2">
    <name type="scientific">Symbiodinium pilosum</name>
    <name type="common">Dinoflagellate</name>
    <dbReference type="NCBI Taxonomy" id="2952"/>
    <lineage>
        <taxon>Eukaryota</taxon>
        <taxon>Sar</taxon>
        <taxon>Alveolata</taxon>
        <taxon>Dinophyceae</taxon>
        <taxon>Suessiales</taxon>
        <taxon>Symbiodiniaceae</taxon>
        <taxon>Symbiodinium</taxon>
    </lineage>
</organism>
<comment type="caution">
    <text evidence="1">The sequence shown here is derived from an EMBL/GenBank/DDBJ whole genome shotgun (WGS) entry which is preliminary data.</text>
</comment>
<proteinExistence type="predicted"/>
<sequence length="139" mass="14604">MSEPVTAVTTCPAPAVAFVSAEESSQAASACLIQHIRQTLQKAQEITQVVSEAESIAEDAQKFCEAIQAQHTVQSKKLALTGKPSAPVPPLAASLTREIQSSVVWTQSLLQVCNVAESSAPIEKGSQLQFTQSSGPSVQ</sequence>
<protein>
    <submittedName>
        <fullName evidence="1">Uncharacterized protein</fullName>
    </submittedName>
</protein>
<name>A0A812IY24_SYMPI</name>
<dbReference type="Proteomes" id="UP000649617">
    <property type="component" value="Unassembled WGS sequence"/>
</dbReference>